<protein>
    <submittedName>
        <fullName evidence="1">WG containing repeat-containing protein</fullName>
    </submittedName>
</protein>
<sequence length="200" mass="22730">MNHYPVHVLLLLTVAMSACREIVEQVQTDSPYVDVTTDTTTLPMLYAVSDEEYLQYGADVSYVTAAGNTIVPFGHFAYYGTDSFTHVANVILHPNDSTYGRQVGINRYQDILFDLVMYDNGPEPLHDGLLRVLRNGKMGFANEKGQIVIPCIYDYVQRFDGGQAEVTFEATEYYDLDDHLRVESDTWFDIDRHGKRIITL</sequence>
<dbReference type="EMBL" id="FRAA01000004">
    <property type="protein sequence ID" value="SHK28112.1"/>
    <property type="molecule type" value="Genomic_DNA"/>
</dbReference>
<dbReference type="RefSeq" id="WP_073122675.1">
    <property type="nucleotide sequence ID" value="NZ_FRAA01000004.1"/>
</dbReference>
<evidence type="ECO:0000313" key="2">
    <source>
        <dbReference type="Proteomes" id="UP000184474"/>
    </source>
</evidence>
<proteinExistence type="predicted"/>
<evidence type="ECO:0000313" key="1">
    <source>
        <dbReference type="EMBL" id="SHK28112.1"/>
    </source>
</evidence>
<dbReference type="Proteomes" id="UP000184474">
    <property type="component" value="Unassembled WGS sequence"/>
</dbReference>
<name>A0A1M6R6M6_REIAG</name>
<dbReference type="AlphaFoldDB" id="A0A1M6R6M6"/>
<gene>
    <name evidence="1" type="ORF">SAMN04488028_10457</name>
</gene>
<dbReference type="STRING" id="156994.SAMN04488028_10457"/>
<dbReference type="InterPro" id="IPR032774">
    <property type="entry name" value="WG_beta_rep"/>
</dbReference>
<reference evidence="2" key="1">
    <citation type="submission" date="2016-11" db="EMBL/GenBank/DDBJ databases">
        <authorList>
            <person name="Varghese N."/>
            <person name="Submissions S."/>
        </authorList>
    </citation>
    <scope>NUCLEOTIDE SEQUENCE [LARGE SCALE GENOMIC DNA]</scope>
    <source>
        <strain evidence="2">DSM 26134</strain>
    </source>
</reference>
<accession>A0A1M6R6M6</accession>
<dbReference type="Pfam" id="PF14903">
    <property type="entry name" value="WG_beta_rep"/>
    <property type="match status" value="1"/>
</dbReference>
<keyword evidence="2" id="KW-1185">Reference proteome</keyword>
<organism evidence="1 2">
    <name type="scientific">Reichenbachiella agariperforans</name>
    <dbReference type="NCBI Taxonomy" id="156994"/>
    <lineage>
        <taxon>Bacteria</taxon>
        <taxon>Pseudomonadati</taxon>
        <taxon>Bacteroidota</taxon>
        <taxon>Cytophagia</taxon>
        <taxon>Cytophagales</taxon>
        <taxon>Reichenbachiellaceae</taxon>
        <taxon>Reichenbachiella</taxon>
    </lineage>
</organism>